<dbReference type="InterPro" id="IPR028082">
    <property type="entry name" value="Peripla_BP_I"/>
</dbReference>
<dbReference type="Proteomes" id="UP001243846">
    <property type="component" value="Unassembled WGS sequence"/>
</dbReference>
<dbReference type="InterPro" id="IPR052910">
    <property type="entry name" value="ABC-Purine-Binding"/>
</dbReference>
<accession>A0ABT8D9Q3</accession>
<evidence type="ECO:0000256" key="2">
    <source>
        <dbReference type="SAM" id="SignalP"/>
    </source>
</evidence>
<evidence type="ECO:0000313" key="4">
    <source>
        <dbReference type="EMBL" id="MDN3712587.1"/>
    </source>
</evidence>
<dbReference type="NCBIfam" id="TIGR01409">
    <property type="entry name" value="TAT_signal_seq"/>
    <property type="match status" value="1"/>
</dbReference>
<feature type="chain" id="PRO_5046234164" evidence="2">
    <location>
        <begin position="29"/>
        <end position="240"/>
    </location>
</feature>
<dbReference type="InterPro" id="IPR019546">
    <property type="entry name" value="TAT_signal_bac_arc"/>
</dbReference>
<evidence type="ECO:0000259" key="3">
    <source>
        <dbReference type="Pfam" id="PF02608"/>
    </source>
</evidence>
<dbReference type="PANTHER" id="PTHR43208">
    <property type="entry name" value="ABC TRANSPORTER SUBSTRATE-BINDING PROTEIN"/>
    <property type="match status" value="1"/>
</dbReference>
<proteinExistence type="predicted"/>
<organism evidence="4 5">
    <name type="scientific">Paracoccus cavernae</name>
    <dbReference type="NCBI Taxonomy" id="1571207"/>
    <lineage>
        <taxon>Bacteria</taxon>
        <taxon>Pseudomonadati</taxon>
        <taxon>Pseudomonadota</taxon>
        <taxon>Alphaproteobacteria</taxon>
        <taxon>Rhodobacterales</taxon>
        <taxon>Paracoccaceae</taxon>
        <taxon>Paracoccus</taxon>
    </lineage>
</organism>
<dbReference type="PROSITE" id="PS51318">
    <property type="entry name" value="TAT"/>
    <property type="match status" value="1"/>
</dbReference>
<dbReference type="Gene3D" id="3.40.50.2300">
    <property type="match status" value="2"/>
</dbReference>
<reference evidence="5" key="1">
    <citation type="journal article" date="2019" name="Int. J. Syst. Evol. Microbiol.">
        <title>The Global Catalogue of Microorganisms (GCM) 10K type strain sequencing project: providing services to taxonomists for standard genome sequencing and annotation.</title>
        <authorList>
            <consortium name="The Broad Institute Genomics Platform"/>
            <consortium name="The Broad Institute Genome Sequencing Center for Infectious Disease"/>
            <person name="Wu L."/>
            <person name="Ma J."/>
        </authorList>
    </citation>
    <scope>NUCLEOTIDE SEQUENCE [LARGE SCALE GENOMIC DNA]</scope>
    <source>
        <strain evidence="5">CECT 8482</strain>
    </source>
</reference>
<comment type="caution">
    <text evidence="4">The sequence shown here is derived from an EMBL/GenBank/DDBJ whole genome shotgun (WGS) entry which is preliminary data.</text>
</comment>
<dbReference type="SUPFAM" id="SSF53822">
    <property type="entry name" value="Periplasmic binding protein-like I"/>
    <property type="match status" value="1"/>
</dbReference>
<dbReference type="CDD" id="cd19963">
    <property type="entry name" value="PBP1_BMP-like"/>
    <property type="match status" value="1"/>
</dbReference>
<sequence>MNLNRRDFLGAASAVAALAGLGLSRASAAEPLNVALITPSPIADVGWSRSLAASLEELNTELGGIMKITMVDKINEGPDADRIMEKAVADGNKVVIAGSFGYMNGAMQLARRHPDVSVLHASGFKTMPNFSNFTARNYEGTYLMGMAAAAVTKSKKLGVVGAFPIPELLASNSAFALGARAVDPSIEVSVIWVNSWFDPAKEQDSAKALISQGCDVIFSNAQDTLRSSLCAKRKASIAAT</sequence>
<feature type="signal peptide" evidence="2">
    <location>
        <begin position="1"/>
        <end position="28"/>
    </location>
</feature>
<keyword evidence="5" id="KW-1185">Reference proteome</keyword>
<dbReference type="PANTHER" id="PTHR43208:SF1">
    <property type="entry name" value="ABC TRANSPORTER SUBSTRATE-BINDING PROTEIN"/>
    <property type="match status" value="1"/>
</dbReference>
<dbReference type="EMBL" id="JAUFRC010000001">
    <property type="protein sequence ID" value="MDN3712587.1"/>
    <property type="molecule type" value="Genomic_DNA"/>
</dbReference>
<dbReference type="InterPro" id="IPR006311">
    <property type="entry name" value="TAT_signal"/>
</dbReference>
<keyword evidence="1 2" id="KW-0732">Signal</keyword>
<evidence type="ECO:0000313" key="5">
    <source>
        <dbReference type="Proteomes" id="UP001243846"/>
    </source>
</evidence>
<dbReference type="InterPro" id="IPR003760">
    <property type="entry name" value="PnrA-like"/>
</dbReference>
<name>A0ABT8D9Q3_9RHOB</name>
<dbReference type="Pfam" id="PF02608">
    <property type="entry name" value="Bmp"/>
    <property type="match status" value="1"/>
</dbReference>
<evidence type="ECO:0000256" key="1">
    <source>
        <dbReference type="ARBA" id="ARBA00022729"/>
    </source>
</evidence>
<protein>
    <submittedName>
        <fullName evidence="4">BMP family ABC transporter substrate-binding protein</fullName>
    </submittedName>
</protein>
<gene>
    <name evidence="4" type="ORF">QWZ10_14055</name>
</gene>
<feature type="domain" description="ABC transporter substrate-binding protein PnrA-like" evidence="3">
    <location>
        <begin position="33"/>
        <end position="223"/>
    </location>
</feature>